<evidence type="ECO:0000256" key="5">
    <source>
        <dbReference type="ARBA" id="ARBA00012744"/>
    </source>
</evidence>
<evidence type="ECO:0000256" key="14">
    <source>
        <dbReference type="ARBA" id="ARBA00041276"/>
    </source>
</evidence>
<comment type="pathway">
    <text evidence="3">Glycan metabolism; cellulose degradation.</text>
</comment>
<comment type="catalytic activity">
    <reaction evidence="1">
        <text>Hydrolysis of terminal, non-reducing beta-D-glucosyl residues with release of beta-D-glucose.</text>
        <dbReference type="EC" id="3.2.1.21"/>
    </reaction>
</comment>
<proteinExistence type="inferred from homology"/>
<keyword evidence="8" id="KW-0378">Hydrolase</keyword>
<keyword evidence="11" id="KW-0624">Polysaccharide degradation</keyword>
<protein>
    <recommendedName>
        <fullName evidence="13">Probable beta-glucosidase G</fullName>
        <ecNumber evidence="5">3.2.1.21</ecNumber>
    </recommendedName>
    <alternativeName>
        <fullName evidence="14">Beta-D-glucoside glucohydrolase G</fullName>
    </alternativeName>
    <alternativeName>
        <fullName evidence="15">Cellobiase G</fullName>
    </alternativeName>
    <alternativeName>
        <fullName evidence="16">Gentiobiase G</fullName>
    </alternativeName>
</protein>
<keyword evidence="10" id="KW-0326">Glycosidase</keyword>
<feature type="chain" id="PRO_5002135219" description="Probable beta-glucosidase G" evidence="17">
    <location>
        <begin position="21"/>
        <end position="754"/>
    </location>
</feature>
<comment type="similarity">
    <text evidence="4">Belongs to the glycosyl hydrolase 3 family.</text>
</comment>
<dbReference type="InterPro" id="IPR017853">
    <property type="entry name" value="GH"/>
</dbReference>
<feature type="signal peptide" evidence="17">
    <location>
        <begin position="1"/>
        <end position="20"/>
    </location>
</feature>
<dbReference type="SMART" id="SM01217">
    <property type="entry name" value="Fn3_like"/>
    <property type="match status" value="1"/>
</dbReference>
<evidence type="ECO:0000256" key="4">
    <source>
        <dbReference type="ARBA" id="ARBA00005336"/>
    </source>
</evidence>
<dbReference type="Gene3D" id="2.60.40.10">
    <property type="entry name" value="Immunoglobulins"/>
    <property type="match status" value="1"/>
</dbReference>
<evidence type="ECO:0000259" key="18">
    <source>
        <dbReference type="SMART" id="SM01217"/>
    </source>
</evidence>
<dbReference type="GO" id="GO:0009251">
    <property type="term" value="P:glucan catabolic process"/>
    <property type="evidence" value="ECO:0007669"/>
    <property type="project" value="TreeGrafter"/>
</dbReference>
<dbReference type="InterPro" id="IPR002772">
    <property type="entry name" value="Glyco_hydro_3_C"/>
</dbReference>
<dbReference type="InterPro" id="IPR026891">
    <property type="entry name" value="Fn3-like"/>
</dbReference>
<keyword evidence="9" id="KW-0119">Carbohydrate metabolism</keyword>
<organism evidence="19 20">
    <name type="scientific">Parasitella parasitica</name>
    <dbReference type="NCBI Taxonomy" id="35722"/>
    <lineage>
        <taxon>Eukaryota</taxon>
        <taxon>Fungi</taxon>
        <taxon>Fungi incertae sedis</taxon>
        <taxon>Mucoromycota</taxon>
        <taxon>Mucoromycotina</taxon>
        <taxon>Mucoromycetes</taxon>
        <taxon>Mucorales</taxon>
        <taxon>Mucorineae</taxon>
        <taxon>Mucoraceae</taxon>
        <taxon>Parasitella</taxon>
    </lineage>
</organism>
<dbReference type="GO" id="GO:0008422">
    <property type="term" value="F:beta-glucosidase activity"/>
    <property type="evidence" value="ECO:0007669"/>
    <property type="project" value="UniProtKB-EC"/>
</dbReference>
<dbReference type="InterPro" id="IPR013783">
    <property type="entry name" value="Ig-like_fold"/>
</dbReference>
<dbReference type="InterPro" id="IPR036881">
    <property type="entry name" value="Glyco_hydro_3_C_sf"/>
</dbReference>
<dbReference type="Gene3D" id="3.40.50.1700">
    <property type="entry name" value="Glycoside hydrolase family 3 C-terminal domain"/>
    <property type="match status" value="1"/>
</dbReference>
<evidence type="ECO:0000313" key="19">
    <source>
        <dbReference type="EMBL" id="CEP14528.1"/>
    </source>
</evidence>
<evidence type="ECO:0000256" key="1">
    <source>
        <dbReference type="ARBA" id="ARBA00000448"/>
    </source>
</evidence>
<dbReference type="STRING" id="35722.A0A0B7N803"/>
<evidence type="ECO:0000256" key="17">
    <source>
        <dbReference type="SAM" id="SignalP"/>
    </source>
</evidence>
<evidence type="ECO:0000256" key="8">
    <source>
        <dbReference type="ARBA" id="ARBA00022801"/>
    </source>
</evidence>
<dbReference type="InterPro" id="IPR036962">
    <property type="entry name" value="Glyco_hydro_3_N_sf"/>
</dbReference>
<dbReference type="InterPro" id="IPR050288">
    <property type="entry name" value="Cellulose_deg_GH3"/>
</dbReference>
<evidence type="ECO:0000256" key="10">
    <source>
        <dbReference type="ARBA" id="ARBA00023295"/>
    </source>
</evidence>
<dbReference type="EC" id="3.2.1.21" evidence="5"/>
<dbReference type="PRINTS" id="PR00133">
    <property type="entry name" value="GLHYDRLASE3"/>
</dbReference>
<evidence type="ECO:0000313" key="20">
    <source>
        <dbReference type="Proteomes" id="UP000054107"/>
    </source>
</evidence>
<keyword evidence="20" id="KW-1185">Reference proteome</keyword>
<evidence type="ECO:0000256" key="13">
    <source>
        <dbReference type="ARBA" id="ARBA00039579"/>
    </source>
</evidence>
<gene>
    <name evidence="19" type="primary">PARPA_08712.1 scaffold 33880</name>
</gene>
<dbReference type="Pfam" id="PF00933">
    <property type="entry name" value="Glyco_hydro_3"/>
    <property type="match status" value="1"/>
</dbReference>
<dbReference type="SUPFAM" id="SSF52279">
    <property type="entry name" value="Beta-D-glucan exohydrolase, C-terminal domain"/>
    <property type="match status" value="1"/>
</dbReference>
<evidence type="ECO:0000256" key="16">
    <source>
        <dbReference type="ARBA" id="ARBA00041808"/>
    </source>
</evidence>
<dbReference type="Gene3D" id="3.20.20.300">
    <property type="entry name" value="Glycoside hydrolase, family 3, N-terminal domain"/>
    <property type="match status" value="1"/>
</dbReference>
<dbReference type="PANTHER" id="PTHR42715:SF12">
    <property type="entry name" value="BETA-GLUCOSIDASE G-RELATED"/>
    <property type="match status" value="1"/>
</dbReference>
<dbReference type="AlphaFoldDB" id="A0A0B7N803"/>
<evidence type="ECO:0000256" key="3">
    <source>
        <dbReference type="ARBA" id="ARBA00004987"/>
    </source>
</evidence>
<name>A0A0B7N803_9FUNG</name>
<dbReference type="Pfam" id="PF01915">
    <property type="entry name" value="Glyco_hydro_3_C"/>
    <property type="match status" value="1"/>
</dbReference>
<dbReference type="GO" id="GO:0005576">
    <property type="term" value="C:extracellular region"/>
    <property type="evidence" value="ECO:0007669"/>
    <property type="project" value="UniProtKB-SubCell"/>
</dbReference>
<keyword evidence="6" id="KW-0964">Secreted</keyword>
<dbReference type="InterPro" id="IPR001764">
    <property type="entry name" value="Glyco_hydro_3_N"/>
</dbReference>
<reference evidence="19 20" key="1">
    <citation type="submission" date="2014-09" db="EMBL/GenBank/DDBJ databases">
        <authorList>
            <person name="Ellenberger Sabrina"/>
        </authorList>
    </citation>
    <scope>NUCLEOTIDE SEQUENCE [LARGE SCALE GENOMIC DNA]</scope>
    <source>
        <strain evidence="19 20">CBS 412.66</strain>
    </source>
</reference>
<dbReference type="FunFam" id="3.20.20.300:FF:000002">
    <property type="entry name" value="Probable beta-glucosidase"/>
    <property type="match status" value="1"/>
</dbReference>
<evidence type="ECO:0000256" key="7">
    <source>
        <dbReference type="ARBA" id="ARBA00022729"/>
    </source>
</evidence>
<keyword evidence="7 17" id="KW-0732">Signal</keyword>
<evidence type="ECO:0000256" key="9">
    <source>
        <dbReference type="ARBA" id="ARBA00023277"/>
    </source>
</evidence>
<feature type="domain" description="Fibronectin type III-like" evidence="18">
    <location>
        <begin position="673"/>
        <end position="742"/>
    </location>
</feature>
<dbReference type="PANTHER" id="PTHR42715">
    <property type="entry name" value="BETA-GLUCOSIDASE"/>
    <property type="match status" value="1"/>
</dbReference>
<dbReference type="Pfam" id="PF14310">
    <property type="entry name" value="Fn3-like"/>
    <property type="match status" value="1"/>
</dbReference>
<sequence>MRHILVASTIVAAFVCHATAKPSPLDQDFSYTHQLLSANEEQEQNINQANHVPMLSWDDAYVKARALVQAMSIEQKVNITTGLGWTVGPCVGNSGRTTGPDFPELCLQDSPLGARYADGVSSGVAGINAAASFDKEAIRRRGEYMGSEFRAKGINAQLGPSMNMMRAPQGGRNWEAFGEDPYLVGVAAVETIRGIQSQGVMAVAKHLIGNEQETNRQLHSVHIDEKTMHEVYLWPFARSVEADVASIMCSYNKINGVYACESDYAINHLLKGQLGFRGFVQSDWSATHSTEDSANGGLDMTMPGDITFNSGDSYFGKNLTRAVKAGTVHEDRVTDMATRIVAAWYKLGQDQGFPQPNFDSFRPERGLHLDVQGDHKREIRQLGAASTVLLKNNDNILPLSSSQTRTLSIIGADAGPNPKGLNCEDHGCNDGSLAQGWGSGTANYPYLITPLEGIKHRAGNRMTITELLSDTDIATAKKLASEADIALVFVNANSGEEFITVEGHKGDRNHLNIWHDGDKLIEAVAEANNNTIVVVHSVGPVLMPWLNHPHIKAVVWPGLPGQESGNSLADVLFGDVNPSARLPYTIAQKLQDYPAKISNDMSFHYTEGVHVGYRWFDKQSIDPLFEFGYGLSYTRFEYVDPRVVVVHGDSQDPNVEVAANIMIRNVGQFDGAEIPQVYLSFPSIAEQPPQVLRGFEKVFVAKGSQAPAVFTLKKTDLSYFDTNTHKWVVPKGEFVLHIGSSSRNIKHSLSFTLN</sequence>
<dbReference type="FunFam" id="3.40.50.1700:FF:000003">
    <property type="entry name" value="Probable beta-glucosidase"/>
    <property type="match status" value="1"/>
</dbReference>
<dbReference type="Proteomes" id="UP000054107">
    <property type="component" value="Unassembled WGS sequence"/>
</dbReference>
<evidence type="ECO:0000256" key="6">
    <source>
        <dbReference type="ARBA" id="ARBA00022525"/>
    </source>
</evidence>
<evidence type="ECO:0000256" key="12">
    <source>
        <dbReference type="ARBA" id="ARBA00024983"/>
    </source>
</evidence>
<evidence type="ECO:0000256" key="15">
    <source>
        <dbReference type="ARBA" id="ARBA00041601"/>
    </source>
</evidence>
<dbReference type="SUPFAM" id="SSF51445">
    <property type="entry name" value="(Trans)glycosidases"/>
    <property type="match status" value="1"/>
</dbReference>
<evidence type="ECO:0000256" key="11">
    <source>
        <dbReference type="ARBA" id="ARBA00023326"/>
    </source>
</evidence>
<dbReference type="EMBL" id="LN731324">
    <property type="protein sequence ID" value="CEP14528.1"/>
    <property type="molecule type" value="Genomic_DNA"/>
</dbReference>
<comment type="subcellular location">
    <subcellularLocation>
        <location evidence="2">Secreted</location>
    </subcellularLocation>
</comment>
<comment type="function">
    <text evidence="12">Beta-glucosidases are one of a number of cellulolytic enzymes involved in the degradation of cellulosic biomass. Catalyzes the last step releasing glucose from the inhibitory cellobiose.</text>
</comment>
<evidence type="ECO:0000256" key="2">
    <source>
        <dbReference type="ARBA" id="ARBA00004613"/>
    </source>
</evidence>
<dbReference type="OrthoDB" id="416222at2759"/>
<accession>A0A0B7N803</accession>